<accession>A0ABR7W763</accession>
<evidence type="ECO:0000313" key="2">
    <source>
        <dbReference type="Proteomes" id="UP000602395"/>
    </source>
</evidence>
<protein>
    <submittedName>
        <fullName evidence="1">Asp23/Gls24 family envelope stress response protein</fullName>
    </submittedName>
</protein>
<keyword evidence="2" id="KW-1185">Reference proteome</keyword>
<name>A0ABR7W763_9ACTN</name>
<proteinExistence type="predicted"/>
<organism evidence="1 2">
    <name type="scientific">Gordonia hankookensis</name>
    <dbReference type="NCBI Taxonomy" id="589403"/>
    <lineage>
        <taxon>Bacteria</taxon>
        <taxon>Bacillati</taxon>
        <taxon>Actinomycetota</taxon>
        <taxon>Actinomycetes</taxon>
        <taxon>Mycobacteriales</taxon>
        <taxon>Gordoniaceae</taxon>
        <taxon>Gordonia</taxon>
    </lineage>
</organism>
<gene>
    <name evidence="1" type="ORF">IDF66_02460</name>
</gene>
<dbReference type="EMBL" id="JACWMS010000001">
    <property type="protein sequence ID" value="MBD1318435.1"/>
    <property type="molecule type" value="Genomic_DNA"/>
</dbReference>
<evidence type="ECO:0000313" key="1">
    <source>
        <dbReference type="EMBL" id="MBD1318435.1"/>
    </source>
</evidence>
<dbReference type="RefSeq" id="WP_190265601.1">
    <property type="nucleotide sequence ID" value="NZ_BAABAD010000003.1"/>
</dbReference>
<comment type="caution">
    <text evidence="1">The sequence shown here is derived from an EMBL/GenBank/DDBJ whole genome shotgun (WGS) entry which is preliminary data.</text>
</comment>
<reference evidence="1 2" key="1">
    <citation type="submission" date="2020-09" db="EMBL/GenBank/DDBJ databases">
        <title>Novel species in genus Gordonia.</title>
        <authorList>
            <person name="Zhang G."/>
        </authorList>
    </citation>
    <scope>NUCLEOTIDE SEQUENCE [LARGE SCALE GENOMIC DNA]</scope>
    <source>
        <strain evidence="1 2">ON-33</strain>
    </source>
</reference>
<dbReference type="Proteomes" id="UP000602395">
    <property type="component" value="Unassembled WGS sequence"/>
</dbReference>
<sequence>MSDDVTTASTGAREVADAVTAVPGVTGLYGGAFGEIATYLPGGRVSGVVVDDDSAHVHVVVDMDHDLRGVADRVRRRIEELTGLPVTVTVEDISVHTDRLGADPTAGSTTDD</sequence>